<dbReference type="KEGG" id="clec:106664155"/>
<proteinExistence type="predicted"/>
<dbReference type="AlphaFoldDB" id="A0A8I6TEZ5"/>
<feature type="transmembrane region" description="Helical" evidence="1">
    <location>
        <begin position="7"/>
        <end position="23"/>
    </location>
</feature>
<keyword evidence="1" id="KW-0812">Transmembrane</keyword>
<keyword evidence="1" id="KW-1133">Transmembrane helix</keyword>
<keyword evidence="3" id="KW-1185">Reference proteome</keyword>
<dbReference type="Proteomes" id="UP000494040">
    <property type="component" value="Unassembled WGS sequence"/>
</dbReference>
<protein>
    <recommendedName>
        <fullName evidence="4">Glycosyltransferase family 92 protein</fullName>
    </recommendedName>
</protein>
<keyword evidence="1" id="KW-0472">Membrane</keyword>
<evidence type="ECO:0000313" key="3">
    <source>
        <dbReference type="Proteomes" id="UP000494040"/>
    </source>
</evidence>
<reference evidence="2" key="1">
    <citation type="submission" date="2022-01" db="UniProtKB">
        <authorList>
            <consortium name="EnsemblMetazoa"/>
        </authorList>
    </citation>
    <scope>IDENTIFICATION</scope>
</reference>
<dbReference type="EnsemblMetazoa" id="XM_014389607.2">
    <property type="protein sequence ID" value="XP_014245093.1"/>
    <property type="gene ID" value="LOC106664155"/>
</dbReference>
<sequence>MKKYRQVLVWAVLLIGITGLFLYRNEYVKLRSTFEMFVVVDSSSGFSDRNCLVLNETGADDGMVDALGRPRPLWTPVGRFHVYSAFAAISGGRSLVKAIAVGKAEDSTRSFRCHIWYDFKDVILSSTEGEFAIASERIDTADEHFYELTCSVVEEVKGRPYMLVLVDPADGRKYFVPVFRPPPKADGFSAALCVYPDLTGLPKTFLVEFLAFHQVVGFTDVLLYDFGLHYGLLDKAVRMASASRSFRSFSVLNWNLPYLDSRVAKFLLQKDCLYRTADRAAVTVALGWNEYLVPKNAAKLDRLFANHTVLKNTKIDLRTRLCCTDKKNTKGSEKSWPRVLRKTECAAFPTDSFVIINPTMSPPGQTARTTVEKGTIFFYDNCYNYGSVKATFNPTALDFLGELMSNKILRLWKSGKFFS</sequence>
<evidence type="ECO:0008006" key="4">
    <source>
        <dbReference type="Google" id="ProtNLM"/>
    </source>
</evidence>
<dbReference type="OrthoDB" id="6433308at2759"/>
<evidence type="ECO:0000256" key="1">
    <source>
        <dbReference type="SAM" id="Phobius"/>
    </source>
</evidence>
<gene>
    <name evidence="2" type="primary">106664155</name>
</gene>
<evidence type="ECO:0000313" key="2">
    <source>
        <dbReference type="EnsemblMetazoa" id="XP_014245093.1"/>
    </source>
</evidence>
<accession>A0A8I6TEZ5</accession>
<organism evidence="2 3">
    <name type="scientific">Cimex lectularius</name>
    <name type="common">Bed bug</name>
    <name type="synonym">Acanthia lectularia</name>
    <dbReference type="NCBI Taxonomy" id="79782"/>
    <lineage>
        <taxon>Eukaryota</taxon>
        <taxon>Metazoa</taxon>
        <taxon>Ecdysozoa</taxon>
        <taxon>Arthropoda</taxon>
        <taxon>Hexapoda</taxon>
        <taxon>Insecta</taxon>
        <taxon>Pterygota</taxon>
        <taxon>Neoptera</taxon>
        <taxon>Paraneoptera</taxon>
        <taxon>Hemiptera</taxon>
        <taxon>Heteroptera</taxon>
        <taxon>Panheteroptera</taxon>
        <taxon>Cimicomorpha</taxon>
        <taxon>Cimicidae</taxon>
        <taxon>Cimex</taxon>
    </lineage>
</organism>
<name>A0A8I6TEZ5_CIMLE</name>